<evidence type="ECO:0000313" key="2">
    <source>
        <dbReference type="EMBL" id="EOZ97072.1"/>
    </source>
</evidence>
<name>S2DD43_INDAL</name>
<organism evidence="2 3">
    <name type="scientific">Indibacter alkaliphilus (strain CCUG 57479 / KCTC 22604 / LW1)</name>
    <dbReference type="NCBI Taxonomy" id="1189612"/>
    <lineage>
        <taxon>Bacteria</taxon>
        <taxon>Pseudomonadati</taxon>
        <taxon>Bacteroidota</taxon>
        <taxon>Cytophagia</taxon>
        <taxon>Cytophagales</taxon>
        <taxon>Cyclobacteriaceae</taxon>
    </lineage>
</organism>
<dbReference type="Gene3D" id="3.30.460.10">
    <property type="entry name" value="Beta Polymerase, domain 2"/>
    <property type="match status" value="1"/>
</dbReference>
<dbReference type="InterPro" id="IPR043519">
    <property type="entry name" value="NT_sf"/>
</dbReference>
<dbReference type="PANTHER" id="PTHR43852:SF3">
    <property type="entry name" value="NUCLEOTIDYLTRANSFERASE"/>
    <property type="match status" value="1"/>
</dbReference>
<proteinExistence type="predicted"/>
<feature type="domain" description="Polymerase beta nucleotidyltransferase" evidence="1">
    <location>
        <begin position="12"/>
        <end position="98"/>
    </location>
</feature>
<dbReference type="OrthoDB" id="9803106at2"/>
<dbReference type="RefSeq" id="WP_009034591.1">
    <property type="nucleotide sequence ID" value="NZ_ALWO02000031.1"/>
</dbReference>
<dbReference type="STRING" id="1189612.A33Q_1990"/>
<reference evidence="2 3" key="1">
    <citation type="journal article" date="2013" name="Genome Announc.">
        <title>Draft Genome Sequence of Indibacter alkaliphilus Strain LW1T, Isolated from Lonar Lake, a Haloalkaline Lake in the Buldana District of Maharashtra, India.</title>
        <authorList>
            <person name="Singh A."/>
            <person name="Kumar Jangir P."/>
            <person name="Sharma R."/>
            <person name="Singh A."/>
            <person name="Kumar Pinnaka A."/>
            <person name="Shivaji S."/>
        </authorList>
    </citation>
    <scope>NUCLEOTIDE SEQUENCE [LARGE SCALE GENOMIC DNA]</scope>
    <source>
        <strain evidence="3">CCUG 57479 / KCTC 22604 / LW1</strain>
    </source>
</reference>
<dbReference type="AlphaFoldDB" id="S2DD43"/>
<dbReference type="InterPro" id="IPR052930">
    <property type="entry name" value="TA_antitoxin_MntA"/>
</dbReference>
<dbReference type="PANTHER" id="PTHR43852">
    <property type="entry name" value="NUCLEOTIDYLTRANSFERASE"/>
    <property type="match status" value="1"/>
</dbReference>
<evidence type="ECO:0000259" key="1">
    <source>
        <dbReference type="Pfam" id="PF18765"/>
    </source>
</evidence>
<sequence length="100" mass="11441">MFGLSDKTIQLIRDVFSKHPQVDKAVLYGSRAKGNYRPGSDIDLTLLGASLDLTELQKIELELDDLLLPYKIDLSIFHHISNPEFLEHINRVGIDFYKKV</sequence>
<accession>S2DD43</accession>
<dbReference type="CDD" id="cd05403">
    <property type="entry name" value="NT_KNTase_like"/>
    <property type="match status" value="1"/>
</dbReference>
<dbReference type="InterPro" id="IPR041633">
    <property type="entry name" value="Polbeta"/>
</dbReference>
<dbReference type="Proteomes" id="UP000006073">
    <property type="component" value="Unassembled WGS sequence"/>
</dbReference>
<dbReference type="EMBL" id="ALWO02000031">
    <property type="protein sequence ID" value="EOZ97072.1"/>
    <property type="molecule type" value="Genomic_DNA"/>
</dbReference>
<dbReference type="SUPFAM" id="SSF81301">
    <property type="entry name" value="Nucleotidyltransferase"/>
    <property type="match status" value="1"/>
</dbReference>
<evidence type="ECO:0000313" key="3">
    <source>
        <dbReference type="Proteomes" id="UP000006073"/>
    </source>
</evidence>
<dbReference type="Pfam" id="PF18765">
    <property type="entry name" value="Polbeta"/>
    <property type="match status" value="1"/>
</dbReference>
<comment type="caution">
    <text evidence="2">The sequence shown here is derived from an EMBL/GenBank/DDBJ whole genome shotgun (WGS) entry which is preliminary data.</text>
</comment>
<keyword evidence="3" id="KW-1185">Reference proteome</keyword>
<dbReference type="eggNOG" id="COG1708">
    <property type="taxonomic scope" value="Bacteria"/>
</dbReference>
<protein>
    <submittedName>
        <fullName evidence="2">DNA polymerase, beta domain protein region</fullName>
    </submittedName>
</protein>
<gene>
    <name evidence="2" type="ORF">A33Q_1990</name>
</gene>